<evidence type="ECO:0000313" key="2">
    <source>
        <dbReference type="EMBL" id="TDZ53398.1"/>
    </source>
</evidence>
<sequence length="196" mass="20488" precursor="true">MSKRAWVAAVAAVGLLGVGCGSPKTETTGASSPATSSSVATSAAQASETKTSGYQPFSPATDPCSLVTPEQLGAHGAAPINSRARESNGIQQCTYQDADHNKVLNLKLFKNADGATNFRDIHVRILQADGAEIYVMKDEQNECGAALLGPEDNIVQFDFEPGTAAVSAAQVQTGQTWCDFSAPVIAEANKRLGWTK</sequence>
<protein>
    <recommendedName>
        <fullName evidence="4">DUF3558 domain-containing protein</fullName>
    </recommendedName>
</protein>
<name>A0A4R8REY4_9MYCO</name>
<dbReference type="Pfam" id="PF12079">
    <property type="entry name" value="DUF3558"/>
    <property type="match status" value="1"/>
</dbReference>
<reference evidence="2 3" key="1">
    <citation type="journal article" date="2019" name="Sci. Rep.">
        <title>Extended insight into the Mycobacterium chelonae-abscessus complex through whole genome sequencing of Mycobacterium salmoniphilum outbreak and Mycobacterium salmoniphilum-like strains.</title>
        <authorList>
            <person name="Behra P.R.K."/>
            <person name="Das S."/>
            <person name="Pettersson B.M.F."/>
            <person name="Shirreff L."/>
            <person name="DuCote T."/>
            <person name="Jacobsson K.G."/>
            <person name="Ennis D.G."/>
            <person name="Kirsebom L.A."/>
        </authorList>
    </citation>
    <scope>NUCLEOTIDE SEQUENCE [LARGE SCALE GENOMIC DNA]</scope>
    <source>
        <strain evidence="2 3">CCUG 63697</strain>
    </source>
</reference>
<evidence type="ECO:0000256" key="1">
    <source>
        <dbReference type="SAM" id="MobiDB-lite"/>
    </source>
</evidence>
<gene>
    <name evidence="2" type="ORF">CCUG63697_00263</name>
</gene>
<dbReference type="EMBL" id="PECC01000020">
    <property type="protein sequence ID" value="TDZ53398.1"/>
    <property type="molecule type" value="Genomic_DNA"/>
</dbReference>
<proteinExistence type="predicted"/>
<feature type="compositionally biased region" description="Low complexity" evidence="1">
    <location>
        <begin position="25"/>
        <end position="49"/>
    </location>
</feature>
<dbReference type="AlphaFoldDB" id="A0A4R8REY4"/>
<feature type="region of interest" description="Disordered" evidence="1">
    <location>
        <begin position="22"/>
        <end position="57"/>
    </location>
</feature>
<dbReference type="RefSeq" id="WP_134047782.1">
    <property type="nucleotide sequence ID" value="NZ_PECB01000001.1"/>
</dbReference>
<dbReference type="PROSITE" id="PS51257">
    <property type="entry name" value="PROKAR_LIPOPROTEIN"/>
    <property type="match status" value="1"/>
</dbReference>
<comment type="caution">
    <text evidence="2">The sequence shown here is derived from an EMBL/GenBank/DDBJ whole genome shotgun (WGS) entry which is preliminary data.</text>
</comment>
<organism evidence="2 3">
    <name type="scientific">Mycobacteroides franklinii</name>
    <dbReference type="NCBI Taxonomy" id="948102"/>
    <lineage>
        <taxon>Bacteria</taxon>
        <taxon>Bacillati</taxon>
        <taxon>Actinomycetota</taxon>
        <taxon>Actinomycetes</taxon>
        <taxon>Mycobacteriales</taxon>
        <taxon>Mycobacteriaceae</taxon>
        <taxon>Mycobacteroides</taxon>
    </lineage>
</organism>
<evidence type="ECO:0000313" key="3">
    <source>
        <dbReference type="Proteomes" id="UP000295165"/>
    </source>
</evidence>
<dbReference type="InterPro" id="IPR024520">
    <property type="entry name" value="DUF3558"/>
</dbReference>
<keyword evidence="3" id="KW-1185">Reference proteome</keyword>
<evidence type="ECO:0008006" key="4">
    <source>
        <dbReference type="Google" id="ProtNLM"/>
    </source>
</evidence>
<dbReference type="Proteomes" id="UP000295165">
    <property type="component" value="Unassembled WGS sequence"/>
</dbReference>
<accession>A0A4R8REY4</accession>